<dbReference type="GO" id="GO:0007034">
    <property type="term" value="P:vacuolar transport"/>
    <property type="evidence" value="ECO:0007669"/>
    <property type="project" value="InterPro"/>
</dbReference>
<dbReference type="EMBL" id="JAJJMB010008385">
    <property type="protein sequence ID" value="KAI3923942.1"/>
    <property type="molecule type" value="Genomic_DNA"/>
</dbReference>
<organism evidence="1 2">
    <name type="scientific">Papaver atlanticum</name>
    <dbReference type="NCBI Taxonomy" id="357466"/>
    <lineage>
        <taxon>Eukaryota</taxon>
        <taxon>Viridiplantae</taxon>
        <taxon>Streptophyta</taxon>
        <taxon>Embryophyta</taxon>
        <taxon>Tracheophyta</taxon>
        <taxon>Spermatophyta</taxon>
        <taxon>Magnoliopsida</taxon>
        <taxon>Ranunculales</taxon>
        <taxon>Papaveraceae</taxon>
        <taxon>Papaveroideae</taxon>
        <taxon>Papaver</taxon>
    </lineage>
</organism>
<evidence type="ECO:0000313" key="1">
    <source>
        <dbReference type="EMBL" id="KAI3923942.1"/>
    </source>
</evidence>
<evidence type="ECO:0000313" key="2">
    <source>
        <dbReference type="Proteomes" id="UP001202328"/>
    </source>
</evidence>
<accession>A0AAD4XJF8</accession>
<comment type="caution">
    <text evidence="1">The sequence shown here is derived from an EMBL/GenBank/DDBJ whole genome shotgun (WGS) entry which is preliminary data.</text>
</comment>
<dbReference type="Proteomes" id="UP001202328">
    <property type="component" value="Unassembled WGS sequence"/>
</dbReference>
<keyword evidence="2" id="KW-1185">Reference proteome</keyword>
<reference evidence="1" key="1">
    <citation type="submission" date="2022-04" db="EMBL/GenBank/DDBJ databases">
        <title>A functionally conserved STORR gene fusion in Papaver species that diverged 16.8 million years ago.</title>
        <authorList>
            <person name="Catania T."/>
        </authorList>
    </citation>
    <scope>NUCLEOTIDE SEQUENCE</scope>
    <source>
        <strain evidence="1">S-188037</strain>
    </source>
</reference>
<name>A0AAD4XJF8_9MAGN</name>
<dbReference type="Pfam" id="PF03357">
    <property type="entry name" value="Snf7"/>
    <property type="match status" value="1"/>
</dbReference>
<protein>
    <submittedName>
        <fullName evidence="1">Uncharacterized protein</fullName>
    </submittedName>
</protein>
<dbReference type="InterPro" id="IPR005024">
    <property type="entry name" value="Snf7_fam"/>
</dbReference>
<gene>
    <name evidence="1" type="ORF">MKW98_012731</name>
</gene>
<dbReference type="AlphaFoldDB" id="A0AAD4XJF8"/>
<sequence length="204" mass="23494">MSVKVFLMLNSKILIDGGADSLIAISLLEAINVGPLQNATTSDMTPRLYYELVECEFPREMLQPPEDCNVNFSLSFTIQKMKMEAEERLKYYDVDKTMDEINEQTENMKQVQGALSNPIGAATDFDELVIFVGCRMNWNLNSRSWKELSWRNNFYNLQPKVRFKSRLKRIALLLASLGVKLGSLCREKNHLLIVCRDLHFHVLL</sequence>
<proteinExistence type="predicted"/>